<keyword evidence="2" id="KW-0540">Nuclease</keyword>
<dbReference type="AlphaFoldDB" id="A0A367YRT0"/>
<dbReference type="Proteomes" id="UP000252770">
    <property type="component" value="Unassembled WGS sequence"/>
</dbReference>
<dbReference type="GO" id="GO:0004519">
    <property type="term" value="F:endonuclease activity"/>
    <property type="evidence" value="ECO:0007669"/>
    <property type="project" value="UniProtKB-KW"/>
</dbReference>
<keyword evidence="2" id="KW-0378">Hydrolase</keyword>
<evidence type="ECO:0000313" key="2">
    <source>
        <dbReference type="EMBL" id="RCK68500.1"/>
    </source>
</evidence>
<organism evidence="2 3">
    <name type="scientific">Desertihabitans brevis</name>
    <dbReference type="NCBI Taxonomy" id="2268447"/>
    <lineage>
        <taxon>Bacteria</taxon>
        <taxon>Bacillati</taxon>
        <taxon>Actinomycetota</taxon>
        <taxon>Actinomycetes</taxon>
        <taxon>Propionibacteriales</taxon>
        <taxon>Propionibacteriaceae</taxon>
        <taxon>Desertihabitans</taxon>
    </lineage>
</organism>
<gene>
    <name evidence="2" type="ORF">DT076_16025</name>
</gene>
<reference evidence="2 3" key="1">
    <citation type="submission" date="2018-07" db="EMBL/GenBank/DDBJ databases">
        <title>Desertimonas flava gen. nov. sp. nov.</title>
        <authorList>
            <person name="Liu S."/>
        </authorList>
    </citation>
    <scope>NUCLEOTIDE SEQUENCE [LARGE SCALE GENOMIC DNA]</scope>
    <source>
        <strain evidence="2 3">16Sb5-5</strain>
    </source>
</reference>
<dbReference type="InterPro" id="IPR034139">
    <property type="entry name" value="TOPRIM_OLD"/>
</dbReference>
<dbReference type="Pfam" id="PF20469">
    <property type="entry name" value="OLD-like_TOPRIM"/>
    <property type="match status" value="1"/>
</dbReference>
<sequence length="189" mass="19993">MHTVVLVEGLSDRAAVETLARRLGRDLDAEGVGIRAMGGGTSIGRGVVEHGPQGAGRRLTGLVDRREAGSVARALHRAGLLAEPAVERLAPAGFFVCGEDLEDELVRALGVPAVLEVVERAGETGLWRTFCSQPAHRDRDDASRLRRFLGTRAGRKIRYGTLLVEALPLGAVPRPLADLLDTVGPLPGG</sequence>
<accession>A0A367YRT0</accession>
<dbReference type="EMBL" id="QOUI01000011">
    <property type="protein sequence ID" value="RCK68500.1"/>
    <property type="molecule type" value="Genomic_DNA"/>
</dbReference>
<name>A0A367YRT0_9ACTN</name>
<proteinExistence type="predicted"/>
<keyword evidence="3" id="KW-1185">Reference proteome</keyword>
<evidence type="ECO:0000313" key="3">
    <source>
        <dbReference type="Proteomes" id="UP000252770"/>
    </source>
</evidence>
<comment type="caution">
    <text evidence="2">The sequence shown here is derived from an EMBL/GenBank/DDBJ whole genome shotgun (WGS) entry which is preliminary data.</text>
</comment>
<feature type="domain" description="OLD protein-like TOPRIM" evidence="1">
    <location>
        <begin position="3"/>
        <end position="44"/>
    </location>
</feature>
<protein>
    <submittedName>
        <fullName evidence="2">ATP-dependent endonuclease</fullName>
    </submittedName>
</protein>
<evidence type="ECO:0000259" key="1">
    <source>
        <dbReference type="Pfam" id="PF20469"/>
    </source>
</evidence>
<keyword evidence="2" id="KW-0255">Endonuclease</keyword>